<dbReference type="Gene3D" id="3.40.50.10490">
    <property type="entry name" value="Glucose-6-phosphate isomerase like protein, domain 1"/>
    <property type="match status" value="2"/>
</dbReference>
<evidence type="ECO:0000256" key="1">
    <source>
        <dbReference type="ARBA" id="ARBA00022576"/>
    </source>
</evidence>
<dbReference type="Pfam" id="PF01380">
    <property type="entry name" value="SIS"/>
    <property type="match status" value="2"/>
</dbReference>
<feature type="domain" description="SIS" evidence="3">
    <location>
        <begin position="32"/>
        <end position="184"/>
    </location>
</feature>
<dbReference type="CDD" id="cd05008">
    <property type="entry name" value="SIS_GlmS_GlmD_1"/>
    <property type="match status" value="1"/>
</dbReference>
<dbReference type="AlphaFoldDB" id="A0A1M5D746"/>
<evidence type="ECO:0000313" key="4">
    <source>
        <dbReference type="EMBL" id="SHF62818.1"/>
    </source>
</evidence>
<name>A0A1M5D746_LOKAT</name>
<dbReference type="STRING" id="366533.SAMN05444339_10956"/>
<dbReference type="PROSITE" id="PS51464">
    <property type="entry name" value="SIS"/>
    <property type="match status" value="2"/>
</dbReference>
<dbReference type="GO" id="GO:0097367">
    <property type="term" value="F:carbohydrate derivative binding"/>
    <property type="evidence" value="ECO:0007669"/>
    <property type="project" value="InterPro"/>
</dbReference>
<dbReference type="InterPro" id="IPR001347">
    <property type="entry name" value="SIS_dom"/>
</dbReference>
<dbReference type="GO" id="GO:1901135">
    <property type="term" value="P:carbohydrate derivative metabolic process"/>
    <property type="evidence" value="ECO:0007669"/>
    <property type="project" value="InterPro"/>
</dbReference>
<keyword evidence="1" id="KW-0808">Transferase</keyword>
<dbReference type="InterPro" id="IPR046348">
    <property type="entry name" value="SIS_dom_sf"/>
</dbReference>
<evidence type="ECO:0000313" key="5">
    <source>
        <dbReference type="Proteomes" id="UP000183987"/>
    </source>
</evidence>
<dbReference type="EMBL" id="FQUE01000009">
    <property type="protein sequence ID" value="SHF62818.1"/>
    <property type="molecule type" value="Genomic_DNA"/>
</dbReference>
<keyword evidence="1" id="KW-0032">Aminotransferase</keyword>
<dbReference type="CDD" id="cd05009">
    <property type="entry name" value="SIS_GlmS_GlmD_2"/>
    <property type="match status" value="1"/>
</dbReference>
<dbReference type="SUPFAM" id="SSF53697">
    <property type="entry name" value="SIS domain"/>
    <property type="match status" value="1"/>
</dbReference>
<protein>
    <submittedName>
        <fullName evidence="4">Glutamine--fructose-6-phosphate transaminase</fullName>
    </submittedName>
</protein>
<dbReference type="InterPro" id="IPR035466">
    <property type="entry name" value="GlmS/AgaS_SIS"/>
</dbReference>
<dbReference type="PANTHER" id="PTHR10937:SF8">
    <property type="entry name" value="AMINOTRANSFERASE-RELATED"/>
    <property type="match status" value="1"/>
</dbReference>
<dbReference type="OrthoDB" id="9761808at2"/>
<evidence type="ECO:0000259" key="3">
    <source>
        <dbReference type="PROSITE" id="PS51464"/>
    </source>
</evidence>
<sequence length="342" mass="35666">MALQTKMYGEIRDIPQAVAQLLAAGGTTMADAGSALRDRDPAFLLTAARGSSDHAASCFKYATEILMGVPVASLGPSVSSIYGRQMRLDRGACVAVSQSGQSPDIVAVAQMAARGGALTFALTNEADSPLAAACDRTLHLHAGAEHSVAATKTFVNSCVAALWLLAEWAQDKVLLAALHDLPEALSRAVVLDWPELRAALDKRASLYCLGRGPAYAIAGEAALKFKETCLMHAEAYSSAEVLHGPVSLVDPGFPVLALCAADAAEASLAEAADAIAQKGAAVFATSDKVRHATVLPVVRTGHPLTDVVALIATFYAMVERVAVGRGIDPDTPRHLRKVTETT</sequence>
<gene>
    <name evidence="4" type="ORF">SAMN05444339_10956</name>
</gene>
<proteinExistence type="predicted"/>
<reference evidence="5" key="1">
    <citation type="submission" date="2016-11" db="EMBL/GenBank/DDBJ databases">
        <authorList>
            <person name="Varghese N."/>
            <person name="Submissions S."/>
        </authorList>
    </citation>
    <scope>NUCLEOTIDE SEQUENCE [LARGE SCALE GENOMIC DNA]</scope>
    <source>
        <strain evidence="5">DSM 29326</strain>
    </source>
</reference>
<dbReference type="PANTHER" id="PTHR10937">
    <property type="entry name" value="GLUCOSAMINE--FRUCTOSE-6-PHOSPHATE AMINOTRANSFERASE, ISOMERIZING"/>
    <property type="match status" value="1"/>
</dbReference>
<evidence type="ECO:0000256" key="2">
    <source>
        <dbReference type="ARBA" id="ARBA00022737"/>
    </source>
</evidence>
<accession>A0A1M5D746</accession>
<dbReference type="InterPro" id="IPR035490">
    <property type="entry name" value="GlmS/FrlB_SIS"/>
</dbReference>
<keyword evidence="5" id="KW-1185">Reference proteome</keyword>
<dbReference type="GO" id="GO:0008483">
    <property type="term" value="F:transaminase activity"/>
    <property type="evidence" value="ECO:0007669"/>
    <property type="project" value="UniProtKB-KW"/>
</dbReference>
<dbReference type="RefSeq" id="WP_072858243.1">
    <property type="nucleotide sequence ID" value="NZ_FQUE01000009.1"/>
</dbReference>
<organism evidence="4 5">
    <name type="scientific">Loktanella atrilutea</name>
    <dbReference type="NCBI Taxonomy" id="366533"/>
    <lineage>
        <taxon>Bacteria</taxon>
        <taxon>Pseudomonadati</taxon>
        <taxon>Pseudomonadota</taxon>
        <taxon>Alphaproteobacteria</taxon>
        <taxon>Rhodobacterales</taxon>
        <taxon>Roseobacteraceae</taxon>
        <taxon>Loktanella</taxon>
    </lineage>
</organism>
<dbReference type="Proteomes" id="UP000183987">
    <property type="component" value="Unassembled WGS sequence"/>
</dbReference>
<feature type="domain" description="SIS" evidence="3">
    <location>
        <begin position="196"/>
        <end position="332"/>
    </location>
</feature>
<keyword evidence="2" id="KW-0677">Repeat</keyword>